<organism evidence="2 3">
    <name type="scientific">Clostridium malenominatum</name>
    <dbReference type="NCBI Taxonomy" id="1539"/>
    <lineage>
        <taxon>Bacteria</taxon>
        <taxon>Bacillati</taxon>
        <taxon>Bacillota</taxon>
        <taxon>Clostridia</taxon>
        <taxon>Eubacteriales</taxon>
        <taxon>Clostridiaceae</taxon>
        <taxon>Clostridium</taxon>
    </lineage>
</organism>
<dbReference type="InterPro" id="IPR004879">
    <property type="entry name" value="Ssp411-like_TRX"/>
</dbReference>
<dbReference type="SUPFAM" id="SSF52833">
    <property type="entry name" value="Thioredoxin-like"/>
    <property type="match status" value="1"/>
</dbReference>
<dbReference type="InterPro" id="IPR024705">
    <property type="entry name" value="Ssp411"/>
</dbReference>
<dbReference type="PANTHER" id="PTHR42899">
    <property type="entry name" value="SPERMATOGENESIS-ASSOCIATED PROTEIN 20"/>
    <property type="match status" value="1"/>
</dbReference>
<feature type="domain" description="Spermatogenesis-associated protein 20-like TRX" evidence="1">
    <location>
        <begin position="7"/>
        <end position="168"/>
    </location>
</feature>
<protein>
    <submittedName>
        <fullName evidence="2">Thioredoxin domain-containing protein</fullName>
    </submittedName>
</protein>
<reference evidence="2 3" key="1">
    <citation type="journal article" date="2019" name="Int. J. Syst. Evol. Microbiol.">
        <title>The Global Catalogue of Microorganisms (GCM) 10K type strain sequencing project: providing services to taxonomists for standard genome sequencing and annotation.</title>
        <authorList>
            <consortium name="The Broad Institute Genomics Platform"/>
            <consortium name="The Broad Institute Genome Sequencing Center for Infectious Disease"/>
            <person name="Wu L."/>
            <person name="Ma J."/>
        </authorList>
    </citation>
    <scope>NUCLEOTIDE SEQUENCE [LARGE SCALE GENOMIC DNA]</scope>
    <source>
        <strain evidence="2 3">JCM 1405</strain>
    </source>
</reference>
<evidence type="ECO:0000259" key="1">
    <source>
        <dbReference type="Pfam" id="PF03190"/>
    </source>
</evidence>
<evidence type="ECO:0000313" key="2">
    <source>
        <dbReference type="EMBL" id="GAA0721677.1"/>
    </source>
</evidence>
<keyword evidence="3" id="KW-1185">Reference proteome</keyword>
<accession>A0ABN1IUM3</accession>
<dbReference type="EMBL" id="BAAACF010000001">
    <property type="protein sequence ID" value="GAA0721677.1"/>
    <property type="molecule type" value="Genomic_DNA"/>
</dbReference>
<name>A0ABN1IUM3_9CLOT</name>
<dbReference type="CDD" id="cd02955">
    <property type="entry name" value="SSP411"/>
    <property type="match status" value="1"/>
</dbReference>
<dbReference type="Gene3D" id="3.40.30.10">
    <property type="entry name" value="Glutaredoxin"/>
    <property type="match status" value="1"/>
</dbReference>
<dbReference type="InterPro" id="IPR012341">
    <property type="entry name" value="6hp_glycosidase-like_sf"/>
</dbReference>
<dbReference type="PANTHER" id="PTHR42899:SF1">
    <property type="entry name" value="SPERMATOGENESIS-ASSOCIATED PROTEIN 20"/>
    <property type="match status" value="1"/>
</dbReference>
<dbReference type="RefSeq" id="WP_425544645.1">
    <property type="nucleotide sequence ID" value="NZ_BAAACF010000001.1"/>
</dbReference>
<dbReference type="Gene3D" id="1.50.10.10">
    <property type="match status" value="1"/>
</dbReference>
<dbReference type="Proteomes" id="UP001500339">
    <property type="component" value="Unassembled WGS sequence"/>
</dbReference>
<dbReference type="InterPro" id="IPR036249">
    <property type="entry name" value="Thioredoxin-like_sf"/>
</dbReference>
<comment type="caution">
    <text evidence="2">The sequence shown here is derived from an EMBL/GenBank/DDBJ whole genome shotgun (WGS) entry which is preliminary data.</text>
</comment>
<proteinExistence type="predicted"/>
<dbReference type="InterPro" id="IPR008928">
    <property type="entry name" value="6-hairpin_glycosidase_sf"/>
</dbReference>
<dbReference type="PIRSF" id="PIRSF006402">
    <property type="entry name" value="UCP006402_thioredoxin"/>
    <property type="match status" value="1"/>
</dbReference>
<dbReference type="SUPFAM" id="SSF48208">
    <property type="entry name" value="Six-hairpin glycosidases"/>
    <property type="match status" value="1"/>
</dbReference>
<dbReference type="Pfam" id="PF03190">
    <property type="entry name" value="Thioredox_DsbH"/>
    <property type="match status" value="1"/>
</dbReference>
<sequence length="662" mass="77321">MPNNKVPNRLINEKSPYLLQHAYNPVEWFPWGEEAFSKAKEEDKPIFLSIGYSTCHWCHVMERESFEDEEVAKVLNKDYICIKVDREERPDVDSIYMSYCQAMTGSGGWPLTIIMTPDKKPFFAGTYFPKESKYGRPGVMNLLKEVTSQWNNKREKILNYSSNLLKEIKKTSIAEGKEELNEEVLIGVFNRLKKAFDSNYGGFYTAPKFPTPHKLMYLLRMWKVHGYKEALHMFEKTLDAMYKGGIFDHIGFGFSRYSTDKMWLAPHFEKMLYDNALLALVYAEAYAETKNARYKEVCEKIFWYLEDKMISKEGGLFSAEDADSEGVEGKFYLWTPKEIKEVLGEEDGEYFCQYFDVTEKGNFEGKNIANLIEKDLEEIEEVDLKKLNNLREKLYSYREKRIHPHKDDKILTSWNGLAIVAFAYAGRIFNNKRYIELGEKALNFILINLTRKDGRLLARYREGEAAYLAYLDDYAFLIWALIELYEATFKEVYLKKATHFNKEMINLFWDEEGSGFYMYGKDGEELLMRPKESFDNAIPSGNSVGIYNMLRLSNINEDMELKEKAEAALNTFSYNINHYPDAHLFMCINLIYTIKENNKIVIEGKFGEETLNNMISEINNRFTPFTDVKLDMIEENKTTAYVCKNYACSNPVNTIEEFIKLL</sequence>
<evidence type="ECO:0000313" key="3">
    <source>
        <dbReference type="Proteomes" id="UP001500339"/>
    </source>
</evidence>
<gene>
    <name evidence="2" type="ORF">GCM10008905_12340</name>
</gene>